<evidence type="ECO:0000313" key="1">
    <source>
        <dbReference type="EMBL" id="ASU36169.1"/>
    </source>
</evidence>
<dbReference type="KEGG" id="muc:MuYL_4284"/>
<dbReference type="Proteomes" id="UP000215002">
    <property type="component" value="Chromosome"/>
</dbReference>
<keyword evidence="2" id="KW-1185">Reference proteome</keyword>
<name>A0A223P1Z2_9SPHI</name>
<organism evidence="1 2">
    <name type="scientific">Mucilaginibacter xinganensis</name>
    <dbReference type="NCBI Taxonomy" id="1234841"/>
    <lineage>
        <taxon>Bacteria</taxon>
        <taxon>Pseudomonadati</taxon>
        <taxon>Bacteroidota</taxon>
        <taxon>Sphingobacteriia</taxon>
        <taxon>Sphingobacteriales</taxon>
        <taxon>Sphingobacteriaceae</taxon>
        <taxon>Mucilaginibacter</taxon>
    </lineage>
</organism>
<dbReference type="EMBL" id="CP022743">
    <property type="protein sequence ID" value="ASU36169.1"/>
    <property type="molecule type" value="Genomic_DNA"/>
</dbReference>
<accession>A0A223P1Z2</accession>
<protein>
    <submittedName>
        <fullName evidence="1">Uncharacterized protein</fullName>
    </submittedName>
</protein>
<gene>
    <name evidence="1" type="ORF">MuYL_4284</name>
</gene>
<sequence length="48" mass="5318">MVNILVAQHRGKMGTLIRRDVAQALASAPAQHIPANHRLTLVLIFFNN</sequence>
<reference evidence="1 2" key="1">
    <citation type="submission" date="2017-08" db="EMBL/GenBank/DDBJ databases">
        <title>Complete genome sequence of Mucilaginibacter sp. strain BJC16-A31.</title>
        <authorList>
            <consortium name="Henan University of Science and Technology"/>
            <person name="You X."/>
        </authorList>
    </citation>
    <scope>NUCLEOTIDE SEQUENCE [LARGE SCALE GENOMIC DNA]</scope>
    <source>
        <strain evidence="1 2">BJC16-A31</strain>
    </source>
</reference>
<dbReference type="AlphaFoldDB" id="A0A223P1Z2"/>
<proteinExistence type="predicted"/>
<evidence type="ECO:0000313" key="2">
    <source>
        <dbReference type="Proteomes" id="UP000215002"/>
    </source>
</evidence>